<evidence type="ECO:0000313" key="1">
    <source>
        <dbReference type="EMBL" id="KAK9274136.1"/>
    </source>
</evidence>
<name>A0AAP0WNT7_LIQFO</name>
<evidence type="ECO:0000313" key="2">
    <source>
        <dbReference type="Proteomes" id="UP001415857"/>
    </source>
</evidence>
<accession>A0AAP0WNT7</accession>
<dbReference type="AlphaFoldDB" id="A0AAP0WNT7"/>
<proteinExistence type="predicted"/>
<reference evidence="1 2" key="1">
    <citation type="journal article" date="2024" name="Plant J.">
        <title>Genome sequences and population genomics reveal climatic adaptation and genomic divergence between two closely related sweetgum species.</title>
        <authorList>
            <person name="Xu W.Q."/>
            <person name="Ren C.Q."/>
            <person name="Zhang X.Y."/>
            <person name="Comes H.P."/>
            <person name="Liu X.H."/>
            <person name="Li Y.G."/>
            <person name="Kettle C.J."/>
            <person name="Jalonen R."/>
            <person name="Gaisberger H."/>
            <person name="Ma Y.Z."/>
            <person name="Qiu Y.X."/>
        </authorList>
    </citation>
    <scope>NUCLEOTIDE SEQUENCE [LARGE SCALE GENOMIC DNA]</scope>
    <source>
        <strain evidence="1">Hangzhou</strain>
    </source>
</reference>
<dbReference type="EMBL" id="JBBPBK010000012">
    <property type="protein sequence ID" value="KAK9274136.1"/>
    <property type="molecule type" value="Genomic_DNA"/>
</dbReference>
<protein>
    <submittedName>
        <fullName evidence="1">Uncharacterized protein</fullName>
    </submittedName>
</protein>
<dbReference type="Proteomes" id="UP001415857">
    <property type="component" value="Unassembled WGS sequence"/>
</dbReference>
<sequence>MMGRSTYREFRERERARFGFHGGCREGFFRGKCLFSFLGFNRREMGREKLTLLQAKNPKRQCLNLSLLASRPGNLMKQKTVVTAPETPSTLAIMEMESVLFIIGVA</sequence>
<comment type="caution">
    <text evidence="1">The sequence shown here is derived from an EMBL/GenBank/DDBJ whole genome shotgun (WGS) entry which is preliminary data.</text>
</comment>
<organism evidence="1 2">
    <name type="scientific">Liquidambar formosana</name>
    <name type="common">Formosan gum</name>
    <dbReference type="NCBI Taxonomy" id="63359"/>
    <lineage>
        <taxon>Eukaryota</taxon>
        <taxon>Viridiplantae</taxon>
        <taxon>Streptophyta</taxon>
        <taxon>Embryophyta</taxon>
        <taxon>Tracheophyta</taxon>
        <taxon>Spermatophyta</taxon>
        <taxon>Magnoliopsida</taxon>
        <taxon>eudicotyledons</taxon>
        <taxon>Gunneridae</taxon>
        <taxon>Pentapetalae</taxon>
        <taxon>Saxifragales</taxon>
        <taxon>Altingiaceae</taxon>
        <taxon>Liquidambar</taxon>
    </lineage>
</organism>
<keyword evidence="2" id="KW-1185">Reference proteome</keyword>
<gene>
    <name evidence="1" type="ORF">L1049_018950</name>
</gene>